<sequence length="594" mass="63752">MSATTKRRGPNPYAEMQALGAVIGVLFLGCVVAWAGAWIGTGEGQENPPGVPPVTVVLLALGKYQWPGATATAAVFVISVAIAALGAGIAAVVIARHRREVLVDRAAPYLAQKRELAAITTRGASNTARRLGLPGLDPPGVQIGRMVRGSADLWGTWEDMHVDIWGPRTGKTATRAIPNIVAAPGPTVVTSNKRDVVDATRLSRMRRGRVWVLDPQAQASEPPSWYWDPLSYVGDSIVRAVKMTGRFSSINRPDHARSDAYFEPAAEDLISNMLLAASLDNLPITRVYTWLTRPTDDTPERILRAFGHDMSADAVENVITAPDRQRAGVYGTAAQIMSFLIAPGIAEWVTPGTDPSRPQFDYLSFVKEGADTIYLLSEETNKMAAPLVLALTAALAEAAENWGIVRPGGRVETPILFVLDEAANVCPWKALPDKYSHFGSRGIVMMTILQSWAQGAAAWGDTGMAKLWGAANVRVYGGGVSDTKFLGDLSASAGIFEPETTSTSRKVHDLWDKNVTTGSRSEPVLDVPDLASMPRGRALVQYSGTRPTLVKPVPWWEGPYADEIRASLAYFEPGGTGGPLGPQEATPEALRKTP</sequence>
<evidence type="ECO:0000256" key="4">
    <source>
        <dbReference type="ARBA" id="ARBA00022989"/>
    </source>
</evidence>
<evidence type="ECO:0000259" key="8">
    <source>
        <dbReference type="Pfam" id="PF12696"/>
    </source>
</evidence>
<dbReference type="CDD" id="cd01127">
    <property type="entry name" value="TrwB_TraG_TraD_VirD4"/>
    <property type="match status" value="1"/>
</dbReference>
<keyword evidence="2" id="KW-1003">Cell membrane</keyword>
<comment type="subcellular location">
    <subcellularLocation>
        <location evidence="1">Cell membrane</location>
        <topology evidence="1">Multi-pass membrane protein</topology>
    </subcellularLocation>
</comment>
<evidence type="ECO:0000313" key="10">
    <source>
        <dbReference type="Proteomes" id="UP001500466"/>
    </source>
</evidence>
<name>A0ABP9H4P3_9ACTN</name>
<dbReference type="PANTHER" id="PTHR37937">
    <property type="entry name" value="CONJUGATIVE TRANSFER: DNA TRANSPORT"/>
    <property type="match status" value="1"/>
</dbReference>
<dbReference type="Proteomes" id="UP001500466">
    <property type="component" value="Unassembled WGS sequence"/>
</dbReference>
<evidence type="ECO:0000256" key="5">
    <source>
        <dbReference type="ARBA" id="ARBA00023136"/>
    </source>
</evidence>
<dbReference type="InterPro" id="IPR032689">
    <property type="entry name" value="TraG-D_C"/>
</dbReference>
<organism evidence="9 10">
    <name type="scientific">Yinghuangia aomiensis</name>
    <dbReference type="NCBI Taxonomy" id="676205"/>
    <lineage>
        <taxon>Bacteria</taxon>
        <taxon>Bacillati</taxon>
        <taxon>Actinomycetota</taxon>
        <taxon>Actinomycetes</taxon>
        <taxon>Kitasatosporales</taxon>
        <taxon>Streptomycetaceae</taxon>
        <taxon>Yinghuangia</taxon>
    </lineage>
</organism>
<dbReference type="Gene3D" id="3.40.50.300">
    <property type="entry name" value="P-loop containing nucleotide triphosphate hydrolases"/>
    <property type="match status" value="1"/>
</dbReference>
<feature type="domain" description="TraD/TraG TraM recognition site" evidence="8">
    <location>
        <begin position="414"/>
        <end position="535"/>
    </location>
</feature>
<feature type="transmembrane region" description="Helical" evidence="7">
    <location>
        <begin position="73"/>
        <end position="95"/>
    </location>
</feature>
<dbReference type="RefSeq" id="WP_345675673.1">
    <property type="nucleotide sequence ID" value="NZ_BAABHS010000008.1"/>
</dbReference>
<keyword evidence="3 7" id="KW-0812">Transmembrane</keyword>
<dbReference type="InterPro" id="IPR051539">
    <property type="entry name" value="T4SS-coupling_protein"/>
</dbReference>
<accession>A0ABP9H4P3</accession>
<evidence type="ECO:0000313" key="9">
    <source>
        <dbReference type="EMBL" id="GAA4962012.1"/>
    </source>
</evidence>
<evidence type="ECO:0000256" key="6">
    <source>
        <dbReference type="SAM" id="MobiDB-lite"/>
    </source>
</evidence>
<evidence type="ECO:0000256" key="2">
    <source>
        <dbReference type="ARBA" id="ARBA00022475"/>
    </source>
</evidence>
<dbReference type="PROSITE" id="PS51257">
    <property type="entry name" value="PROKAR_LIPOPROTEIN"/>
    <property type="match status" value="1"/>
</dbReference>
<protein>
    <recommendedName>
        <fullName evidence="8">TraD/TraG TraM recognition site domain-containing protein</fullName>
    </recommendedName>
</protein>
<dbReference type="EMBL" id="BAABHS010000008">
    <property type="protein sequence ID" value="GAA4962012.1"/>
    <property type="molecule type" value="Genomic_DNA"/>
</dbReference>
<evidence type="ECO:0000256" key="3">
    <source>
        <dbReference type="ARBA" id="ARBA00022692"/>
    </source>
</evidence>
<gene>
    <name evidence="9" type="ORF">GCM10023205_27110</name>
</gene>
<comment type="caution">
    <text evidence="9">The sequence shown here is derived from an EMBL/GenBank/DDBJ whole genome shotgun (WGS) entry which is preliminary data.</text>
</comment>
<dbReference type="Pfam" id="PF12696">
    <property type="entry name" value="TraG-D_C"/>
    <property type="match status" value="1"/>
</dbReference>
<dbReference type="PANTHER" id="PTHR37937:SF1">
    <property type="entry name" value="CONJUGATIVE TRANSFER: DNA TRANSPORT"/>
    <property type="match status" value="1"/>
</dbReference>
<dbReference type="InterPro" id="IPR027417">
    <property type="entry name" value="P-loop_NTPase"/>
</dbReference>
<feature type="region of interest" description="Disordered" evidence="6">
    <location>
        <begin position="572"/>
        <end position="594"/>
    </location>
</feature>
<keyword evidence="10" id="KW-1185">Reference proteome</keyword>
<evidence type="ECO:0000256" key="7">
    <source>
        <dbReference type="SAM" id="Phobius"/>
    </source>
</evidence>
<reference evidence="10" key="1">
    <citation type="journal article" date="2019" name="Int. J. Syst. Evol. Microbiol.">
        <title>The Global Catalogue of Microorganisms (GCM) 10K type strain sequencing project: providing services to taxonomists for standard genome sequencing and annotation.</title>
        <authorList>
            <consortium name="The Broad Institute Genomics Platform"/>
            <consortium name="The Broad Institute Genome Sequencing Center for Infectious Disease"/>
            <person name="Wu L."/>
            <person name="Ma J."/>
        </authorList>
    </citation>
    <scope>NUCLEOTIDE SEQUENCE [LARGE SCALE GENOMIC DNA]</scope>
    <source>
        <strain evidence="10">JCM 17986</strain>
    </source>
</reference>
<feature type="transmembrane region" description="Helical" evidence="7">
    <location>
        <begin position="21"/>
        <end position="39"/>
    </location>
</feature>
<keyword evidence="5 7" id="KW-0472">Membrane</keyword>
<keyword evidence="4 7" id="KW-1133">Transmembrane helix</keyword>
<dbReference type="SUPFAM" id="SSF52540">
    <property type="entry name" value="P-loop containing nucleoside triphosphate hydrolases"/>
    <property type="match status" value="1"/>
</dbReference>
<evidence type="ECO:0000256" key="1">
    <source>
        <dbReference type="ARBA" id="ARBA00004651"/>
    </source>
</evidence>
<proteinExistence type="predicted"/>